<dbReference type="SUPFAM" id="SSF52218">
    <property type="entry name" value="Flavoproteins"/>
    <property type="match status" value="1"/>
</dbReference>
<dbReference type="InParanoid" id="A0A0Q2V0E4"/>
<dbReference type="AlphaFoldDB" id="A0A0Q2V0E4"/>
<dbReference type="PROSITE" id="PS00201">
    <property type="entry name" value="FLAVODOXIN"/>
    <property type="match status" value="1"/>
</dbReference>
<dbReference type="Gene3D" id="3.40.50.360">
    <property type="match status" value="1"/>
</dbReference>
<dbReference type="Proteomes" id="UP000051221">
    <property type="component" value="Unassembled WGS sequence"/>
</dbReference>
<dbReference type="PANTHER" id="PTHR30546:SF23">
    <property type="entry name" value="FLAVOPROTEIN-LIKE PROTEIN YCP4-RELATED"/>
    <property type="match status" value="1"/>
</dbReference>
<dbReference type="GO" id="GO:0016020">
    <property type="term" value="C:membrane"/>
    <property type="evidence" value="ECO:0007669"/>
    <property type="project" value="TreeGrafter"/>
</dbReference>
<evidence type="ECO:0000313" key="5">
    <source>
        <dbReference type="EMBL" id="KQH86216.1"/>
    </source>
</evidence>
<accession>A0A0Q2V0E4</accession>
<gene>
    <name evidence="5" type="ORF">AMR76_09280</name>
</gene>
<comment type="caution">
    <text evidence="5">The sequence shown here is derived from an EMBL/GenBank/DDBJ whole genome shotgun (WGS) entry which is preliminary data.</text>
</comment>
<feature type="domain" description="Flavodoxin-like" evidence="4">
    <location>
        <begin position="4"/>
        <end position="180"/>
    </location>
</feature>
<evidence type="ECO:0000256" key="3">
    <source>
        <dbReference type="ARBA" id="ARBA00022643"/>
    </source>
</evidence>
<sequence length="185" mass="20045">MKRIAIVYFSQDGATRLLAQHVAEGAQHQGVESITLEIKATDIVAGRYQNDALFRQLLACDAIVFASPTYMGGPAAQFKAFMDTSSDGYANKLWRNKLAGGLTMGGSVNGEQQQTLYSFVTLACQHGMIWVGLDVSKHTDSRGLNHTGSSIGVVASYLDNTSQVNPNDLATAFYYGERMALLLNQ</sequence>
<name>A0A0Q2V0E4_VIBFU</name>
<dbReference type="PANTHER" id="PTHR30546">
    <property type="entry name" value="FLAVODOXIN-RELATED PROTEIN WRBA-RELATED"/>
    <property type="match status" value="1"/>
</dbReference>
<evidence type="ECO:0000313" key="6">
    <source>
        <dbReference type="Proteomes" id="UP000051221"/>
    </source>
</evidence>
<protein>
    <submittedName>
        <fullName evidence="5">Trp repressor-binding protein</fullName>
    </submittedName>
</protein>
<comment type="cofactor">
    <cofactor evidence="1">
        <name>FMN</name>
        <dbReference type="ChEBI" id="CHEBI:58210"/>
    </cofactor>
</comment>
<dbReference type="PROSITE" id="PS50902">
    <property type="entry name" value="FLAVODOXIN_LIKE"/>
    <property type="match status" value="1"/>
</dbReference>
<dbReference type="GO" id="GO:0009055">
    <property type="term" value="F:electron transfer activity"/>
    <property type="evidence" value="ECO:0007669"/>
    <property type="project" value="InterPro"/>
</dbReference>
<dbReference type="RefSeq" id="WP_055465902.1">
    <property type="nucleotide sequence ID" value="NZ_LKHS01000007.1"/>
</dbReference>
<keyword evidence="3" id="KW-0288">FMN</keyword>
<dbReference type="GO" id="GO:0003955">
    <property type="term" value="F:NAD(P)H dehydrogenase (quinone) activity"/>
    <property type="evidence" value="ECO:0007669"/>
    <property type="project" value="TreeGrafter"/>
</dbReference>
<dbReference type="EMBL" id="LKHS01000007">
    <property type="protein sequence ID" value="KQH86216.1"/>
    <property type="molecule type" value="Genomic_DNA"/>
</dbReference>
<dbReference type="InterPro" id="IPR001226">
    <property type="entry name" value="Flavodoxin_CS"/>
</dbReference>
<dbReference type="InterPro" id="IPR008254">
    <property type="entry name" value="Flavodoxin/NO_synth"/>
</dbReference>
<dbReference type="InterPro" id="IPR029039">
    <property type="entry name" value="Flavoprotein-like_sf"/>
</dbReference>
<evidence type="ECO:0000259" key="4">
    <source>
        <dbReference type="PROSITE" id="PS50902"/>
    </source>
</evidence>
<proteinExistence type="predicted"/>
<dbReference type="GO" id="GO:0010181">
    <property type="term" value="F:FMN binding"/>
    <property type="evidence" value="ECO:0007669"/>
    <property type="project" value="InterPro"/>
</dbReference>
<dbReference type="Pfam" id="PF03358">
    <property type="entry name" value="FMN_red"/>
    <property type="match status" value="1"/>
</dbReference>
<evidence type="ECO:0000256" key="2">
    <source>
        <dbReference type="ARBA" id="ARBA00022630"/>
    </source>
</evidence>
<keyword evidence="6" id="KW-1185">Reference proteome</keyword>
<evidence type="ECO:0000256" key="1">
    <source>
        <dbReference type="ARBA" id="ARBA00001917"/>
    </source>
</evidence>
<organism evidence="5 6">
    <name type="scientific">Vibrio furnissii</name>
    <dbReference type="NCBI Taxonomy" id="29494"/>
    <lineage>
        <taxon>Bacteria</taxon>
        <taxon>Pseudomonadati</taxon>
        <taxon>Pseudomonadota</taxon>
        <taxon>Gammaproteobacteria</taxon>
        <taxon>Vibrionales</taxon>
        <taxon>Vibrionaceae</taxon>
        <taxon>Vibrio</taxon>
    </lineage>
</organism>
<keyword evidence="2" id="KW-0285">Flavoprotein</keyword>
<dbReference type="InterPro" id="IPR005025">
    <property type="entry name" value="FMN_Rdtase-like_dom"/>
</dbReference>
<reference evidence="5 6" key="1">
    <citation type="submission" date="2015-08" db="EMBL/GenBank/DDBJ databases">
        <title>Antibacterial properties of a collection of Vibrionaceae strains.</title>
        <authorList>
            <person name="Giubergia S."/>
        </authorList>
    </citation>
    <scope>NUCLEOTIDE SEQUENCE [LARGE SCALE GENOMIC DNA]</scope>
    <source>
        <strain evidence="5 6">S0821</strain>
    </source>
</reference>